<dbReference type="SMART" id="SM00710">
    <property type="entry name" value="PbH1"/>
    <property type="match status" value="5"/>
</dbReference>
<keyword evidence="6 9" id="KW-0326">Glycosidase</keyword>
<dbReference type="InterPro" id="IPR011050">
    <property type="entry name" value="Pectin_lyase_fold/virulence"/>
</dbReference>
<keyword evidence="12" id="KW-1185">Reference proteome</keyword>
<evidence type="ECO:0000256" key="4">
    <source>
        <dbReference type="ARBA" id="ARBA00022525"/>
    </source>
</evidence>
<feature type="signal peptide" evidence="10">
    <location>
        <begin position="1"/>
        <end position="23"/>
    </location>
</feature>
<dbReference type="PROSITE" id="PS00502">
    <property type="entry name" value="POLYGALACTURONASE"/>
    <property type="match status" value="1"/>
</dbReference>
<sequence length="396" mass="43211">MKLLFAFVLILSVVILSSWSVSASSNFNVLHYGATGNGKTDDSQAFLRAWKDVCEATEGIPTLHVPLAKSYLLNPLTFEGPCKSKQINIHLRGTLVAPSKDAWPSDKKDKWIKFYDIDGLTISGGGQIDGLGSSWWKDCEEHCKRPTALFFHNCNGLRLSNMKHINSGKNHISINVCNDVIVSNIHITAPDESPNTDGIDISRSSNVLVKNSFMATGDDCVAINNGSSNINTVGVTCGPGHGISIGSLGEDRKYNTVENIFVSNCLFKGTQNGVRIKTWEGGYGYARNITFEKITLMNTKNPIIIDQYYTALASARKNKALNIKVSDVTYREVYGTSANENAIVLNCSRARCTNIVMNNVNIKTSTPGKEAKAFCQNVEGKAQLAVPTVPCLSKFD</sequence>
<reference evidence="11 12" key="1">
    <citation type="submission" date="2024-03" db="EMBL/GenBank/DDBJ databases">
        <authorList>
            <person name="Gkanogiannis A."/>
            <person name="Becerra Lopez-Lavalle L."/>
        </authorList>
    </citation>
    <scope>NUCLEOTIDE SEQUENCE [LARGE SCALE GENOMIC DNA]</scope>
</reference>
<organism evidence="11 12">
    <name type="scientific">Citrullus colocynthis</name>
    <name type="common">colocynth</name>
    <dbReference type="NCBI Taxonomy" id="252529"/>
    <lineage>
        <taxon>Eukaryota</taxon>
        <taxon>Viridiplantae</taxon>
        <taxon>Streptophyta</taxon>
        <taxon>Embryophyta</taxon>
        <taxon>Tracheophyta</taxon>
        <taxon>Spermatophyta</taxon>
        <taxon>Magnoliopsida</taxon>
        <taxon>eudicotyledons</taxon>
        <taxon>Gunneridae</taxon>
        <taxon>Pentapetalae</taxon>
        <taxon>rosids</taxon>
        <taxon>fabids</taxon>
        <taxon>Cucurbitales</taxon>
        <taxon>Cucurbitaceae</taxon>
        <taxon>Benincaseae</taxon>
        <taxon>Citrullus</taxon>
    </lineage>
</organism>
<dbReference type="InterPro" id="IPR012334">
    <property type="entry name" value="Pectin_lyas_fold"/>
</dbReference>
<dbReference type="SUPFAM" id="SSF51126">
    <property type="entry name" value="Pectin lyase-like"/>
    <property type="match status" value="1"/>
</dbReference>
<keyword evidence="5 9" id="KW-0378">Hydrolase</keyword>
<gene>
    <name evidence="11" type="ORF">CITCOLO1_LOCUS17300</name>
</gene>
<evidence type="ECO:0000256" key="7">
    <source>
        <dbReference type="ARBA" id="ARBA00023316"/>
    </source>
</evidence>
<keyword evidence="10" id="KW-0732">Signal</keyword>
<evidence type="ECO:0000313" key="12">
    <source>
        <dbReference type="Proteomes" id="UP001642487"/>
    </source>
</evidence>
<feature type="active site" evidence="8">
    <location>
        <position position="241"/>
    </location>
</feature>
<evidence type="ECO:0000256" key="10">
    <source>
        <dbReference type="SAM" id="SignalP"/>
    </source>
</evidence>
<dbReference type="InterPro" id="IPR000743">
    <property type="entry name" value="Glyco_hydro_28"/>
</dbReference>
<feature type="chain" id="PRO_5046059827" description="Polygalacturonase" evidence="10">
    <location>
        <begin position="24"/>
        <end position="396"/>
    </location>
</feature>
<proteinExistence type="inferred from homology"/>
<dbReference type="EMBL" id="OZ021740">
    <property type="protein sequence ID" value="CAK9325048.1"/>
    <property type="molecule type" value="Genomic_DNA"/>
</dbReference>
<protein>
    <recommendedName>
        <fullName evidence="13">Polygalacturonase</fullName>
    </recommendedName>
</protein>
<evidence type="ECO:0000256" key="9">
    <source>
        <dbReference type="RuleBase" id="RU361169"/>
    </source>
</evidence>
<comment type="subcellular location">
    <subcellularLocation>
        <location evidence="1">Secreted</location>
        <location evidence="1">Cell wall</location>
    </subcellularLocation>
</comment>
<name>A0ABP0YX05_9ROSI</name>
<comment type="similarity">
    <text evidence="2 9">Belongs to the glycosyl hydrolase 28 family.</text>
</comment>
<dbReference type="Gene3D" id="2.160.20.10">
    <property type="entry name" value="Single-stranded right-handed beta-helix, Pectin lyase-like"/>
    <property type="match status" value="1"/>
</dbReference>
<dbReference type="PANTHER" id="PTHR31375">
    <property type="match status" value="1"/>
</dbReference>
<evidence type="ECO:0000313" key="11">
    <source>
        <dbReference type="EMBL" id="CAK9325048.1"/>
    </source>
</evidence>
<dbReference type="Proteomes" id="UP001642487">
    <property type="component" value="Chromosome 6"/>
</dbReference>
<keyword evidence="3" id="KW-0134">Cell wall</keyword>
<evidence type="ECO:0000256" key="8">
    <source>
        <dbReference type="PROSITE-ProRule" id="PRU10052"/>
    </source>
</evidence>
<dbReference type="InterPro" id="IPR006626">
    <property type="entry name" value="PbH1"/>
</dbReference>
<evidence type="ECO:0000256" key="1">
    <source>
        <dbReference type="ARBA" id="ARBA00004191"/>
    </source>
</evidence>
<keyword evidence="7" id="KW-0961">Cell wall biogenesis/degradation</keyword>
<evidence type="ECO:0000256" key="2">
    <source>
        <dbReference type="ARBA" id="ARBA00008834"/>
    </source>
</evidence>
<evidence type="ECO:0000256" key="6">
    <source>
        <dbReference type="ARBA" id="ARBA00023295"/>
    </source>
</evidence>
<dbReference type="Pfam" id="PF00295">
    <property type="entry name" value="Glyco_hydro_28"/>
    <property type="match status" value="1"/>
</dbReference>
<accession>A0ABP0YX05</accession>
<keyword evidence="4" id="KW-0964">Secreted</keyword>
<evidence type="ECO:0000256" key="5">
    <source>
        <dbReference type="ARBA" id="ARBA00022801"/>
    </source>
</evidence>
<evidence type="ECO:0008006" key="13">
    <source>
        <dbReference type="Google" id="ProtNLM"/>
    </source>
</evidence>
<evidence type="ECO:0000256" key="3">
    <source>
        <dbReference type="ARBA" id="ARBA00022512"/>
    </source>
</evidence>